<evidence type="ECO:0000256" key="1">
    <source>
        <dbReference type="SAM" id="MobiDB-lite"/>
    </source>
</evidence>
<evidence type="ECO:0000313" key="2">
    <source>
        <dbReference type="EMBL" id="KAF5789774.1"/>
    </source>
</evidence>
<accession>A0A9K3I3I0</accession>
<reference evidence="2" key="2">
    <citation type="submission" date="2020-06" db="EMBL/GenBank/DDBJ databases">
        <title>Helianthus annuus Genome sequencing and assembly Release 2.</title>
        <authorList>
            <person name="Gouzy J."/>
            <person name="Langlade N."/>
            <person name="Munos S."/>
        </authorList>
    </citation>
    <scope>NUCLEOTIDE SEQUENCE</scope>
    <source>
        <tissue evidence="2">Leaves</tissue>
    </source>
</reference>
<dbReference type="EMBL" id="MNCJ02000324">
    <property type="protein sequence ID" value="KAF5789774.1"/>
    <property type="molecule type" value="Genomic_DNA"/>
</dbReference>
<comment type="caution">
    <text evidence="2">The sequence shown here is derived from an EMBL/GenBank/DDBJ whole genome shotgun (WGS) entry which is preliminary data.</text>
</comment>
<gene>
    <name evidence="2" type="ORF">HanXRQr2_Chr09g0375211</name>
</gene>
<dbReference type="Gramene" id="mRNA:HanXRQr2_Chr09g0375211">
    <property type="protein sequence ID" value="CDS:HanXRQr2_Chr09g0375211.1"/>
    <property type="gene ID" value="HanXRQr2_Chr09g0375211"/>
</dbReference>
<keyword evidence="3" id="KW-1185">Reference proteome</keyword>
<name>A0A9K3I3I0_HELAN</name>
<protein>
    <submittedName>
        <fullName evidence="2">Uncharacterized protein</fullName>
    </submittedName>
</protein>
<feature type="region of interest" description="Disordered" evidence="1">
    <location>
        <begin position="1"/>
        <end position="54"/>
    </location>
</feature>
<proteinExistence type="predicted"/>
<evidence type="ECO:0000313" key="3">
    <source>
        <dbReference type="Proteomes" id="UP000215914"/>
    </source>
</evidence>
<dbReference type="Proteomes" id="UP000215914">
    <property type="component" value="Unassembled WGS sequence"/>
</dbReference>
<organism evidence="2 3">
    <name type="scientific">Helianthus annuus</name>
    <name type="common">Common sunflower</name>
    <dbReference type="NCBI Taxonomy" id="4232"/>
    <lineage>
        <taxon>Eukaryota</taxon>
        <taxon>Viridiplantae</taxon>
        <taxon>Streptophyta</taxon>
        <taxon>Embryophyta</taxon>
        <taxon>Tracheophyta</taxon>
        <taxon>Spermatophyta</taxon>
        <taxon>Magnoliopsida</taxon>
        <taxon>eudicotyledons</taxon>
        <taxon>Gunneridae</taxon>
        <taxon>Pentapetalae</taxon>
        <taxon>asterids</taxon>
        <taxon>campanulids</taxon>
        <taxon>Asterales</taxon>
        <taxon>Asteraceae</taxon>
        <taxon>Asteroideae</taxon>
        <taxon>Heliantheae alliance</taxon>
        <taxon>Heliantheae</taxon>
        <taxon>Helianthus</taxon>
    </lineage>
</organism>
<dbReference type="AlphaFoldDB" id="A0A9K3I3I0"/>
<reference evidence="2" key="1">
    <citation type="journal article" date="2017" name="Nature">
        <title>The sunflower genome provides insights into oil metabolism, flowering and Asterid evolution.</title>
        <authorList>
            <person name="Badouin H."/>
            <person name="Gouzy J."/>
            <person name="Grassa C.J."/>
            <person name="Murat F."/>
            <person name="Staton S.E."/>
            <person name="Cottret L."/>
            <person name="Lelandais-Briere C."/>
            <person name="Owens G.L."/>
            <person name="Carrere S."/>
            <person name="Mayjonade B."/>
            <person name="Legrand L."/>
            <person name="Gill N."/>
            <person name="Kane N.C."/>
            <person name="Bowers J.E."/>
            <person name="Hubner S."/>
            <person name="Bellec A."/>
            <person name="Berard A."/>
            <person name="Berges H."/>
            <person name="Blanchet N."/>
            <person name="Boniface M.C."/>
            <person name="Brunel D."/>
            <person name="Catrice O."/>
            <person name="Chaidir N."/>
            <person name="Claudel C."/>
            <person name="Donnadieu C."/>
            <person name="Faraut T."/>
            <person name="Fievet G."/>
            <person name="Helmstetter N."/>
            <person name="King M."/>
            <person name="Knapp S.J."/>
            <person name="Lai Z."/>
            <person name="Le Paslier M.C."/>
            <person name="Lippi Y."/>
            <person name="Lorenzon L."/>
            <person name="Mandel J.R."/>
            <person name="Marage G."/>
            <person name="Marchand G."/>
            <person name="Marquand E."/>
            <person name="Bret-Mestries E."/>
            <person name="Morien E."/>
            <person name="Nambeesan S."/>
            <person name="Nguyen T."/>
            <person name="Pegot-Espagnet P."/>
            <person name="Pouilly N."/>
            <person name="Raftis F."/>
            <person name="Sallet E."/>
            <person name="Schiex T."/>
            <person name="Thomas J."/>
            <person name="Vandecasteele C."/>
            <person name="Vares D."/>
            <person name="Vear F."/>
            <person name="Vautrin S."/>
            <person name="Crespi M."/>
            <person name="Mangin B."/>
            <person name="Burke J.M."/>
            <person name="Salse J."/>
            <person name="Munos S."/>
            <person name="Vincourt P."/>
            <person name="Rieseberg L.H."/>
            <person name="Langlade N.B."/>
        </authorList>
    </citation>
    <scope>NUCLEOTIDE SEQUENCE</scope>
    <source>
        <tissue evidence="2">Leaves</tissue>
    </source>
</reference>
<sequence>MYYSHTETQHSSPTNSSHHFTQENHQQTPHESTTKQSMKSQQFSETATGPKSPQ</sequence>